<evidence type="ECO:0000313" key="3">
    <source>
        <dbReference type="EMBL" id="TWX62289.1"/>
    </source>
</evidence>
<evidence type="ECO:0000256" key="1">
    <source>
        <dbReference type="ARBA" id="ARBA00022898"/>
    </source>
</evidence>
<protein>
    <submittedName>
        <fullName evidence="4">Aminotransferase class V-fold PLP-dependent enzyme</fullName>
    </submittedName>
</protein>
<name>A0A5C6QTZ4_9GAMM</name>
<dbReference type="OrthoDB" id="9804366at2"/>
<keyword evidence="5" id="KW-1185">Reference proteome</keyword>
<evidence type="ECO:0000313" key="4">
    <source>
        <dbReference type="EMBL" id="TWX72379.1"/>
    </source>
</evidence>
<dbReference type="EMBL" id="VOLR01000003">
    <property type="protein sequence ID" value="TWX62289.1"/>
    <property type="molecule type" value="Genomic_DNA"/>
</dbReference>
<evidence type="ECO:0000259" key="2">
    <source>
        <dbReference type="Pfam" id="PF00266"/>
    </source>
</evidence>
<proteinExistence type="predicted"/>
<dbReference type="Gene3D" id="3.40.640.10">
    <property type="entry name" value="Type I PLP-dependent aspartate aminotransferase-like (Major domain)"/>
    <property type="match status" value="1"/>
</dbReference>
<dbReference type="InterPro" id="IPR015424">
    <property type="entry name" value="PyrdxlP-dep_Trfase"/>
</dbReference>
<dbReference type="AlphaFoldDB" id="A0A5C6QTZ4"/>
<accession>A0A5C6QTZ4</accession>
<dbReference type="Proteomes" id="UP000321525">
    <property type="component" value="Unassembled WGS sequence"/>
</dbReference>
<dbReference type="PANTHER" id="PTHR43686:SF1">
    <property type="entry name" value="AMINOTRAN_5 DOMAIN-CONTAINING PROTEIN"/>
    <property type="match status" value="1"/>
</dbReference>
<evidence type="ECO:0000313" key="6">
    <source>
        <dbReference type="Proteomes" id="UP000321917"/>
    </source>
</evidence>
<dbReference type="EMBL" id="VOLQ01000001">
    <property type="protein sequence ID" value="TWX72379.1"/>
    <property type="molecule type" value="Genomic_DNA"/>
</dbReference>
<reference evidence="4 6" key="1">
    <citation type="submission" date="2019-07" db="EMBL/GenBank/DDBJ databases">
        <title>Genomes of sea-ice associated Colwellia species.</title>
        <authorList>
            <person name="Bowman J.P."/>
        </authorList>
    </citation>
    <scope>NUCLEOTIDE SEQUENCE [LARGE SCALE GENOMIC DNA]</scope>
    <source>
        <strain evidence="3 5">ACAM 607</strain>
        <strain evidence="4 6">IC036</strain>
    </source>
</reference>
<feature type="domain" description="Aminotransferase class V" evidence="2">
    <location>
        <begin position="32"/>
        <end position="440"/>
    </location>
</feature>
<dbReference type="InterPro" id="IPR015421">
    <property type="entry name" value="PyrdxlP-dep_Trfase_major"/>
</dbReference>
<evidence type="ECO:0000313" key="5">
    <source>
        <dbReference type="Proteomes" id="UP000321525"/>
    </source>
</evidence>
<dbReference type="RefSeq" id="WP_146797945.1">
    <property type="nucleotide sequence ID" value="NZ_VOLP01000004.1"/>
</dbReference>
<dbReference type="Pfam" id="PF00266">
    <property type="entry name" value="Aminotran_5"/>
    <property type="match status" value="1"/>
</dbReference>
<comment type="caution">
    <text evidence="4">The sequence shown here is derived from an EMBL/GenBank/DDBJ whole genome shotgun (WGS) entry which is preliminary data.</text>
</comment>
<dbReference type="Proteomes" id="UP000321917">
    <property type="component" value="Unassembled WGS sequence"/>
</dbReference>
<gene>
    <name evidence="3" type="ORF">ESZ26_02565</name>
    <name evidence="4" type="ORF">ESZ27_00800</name>
</gene>
<dbReference type="GO" id="GO:0008483">
    <property type="term" value="F:transaminase activity"/>
    <property type="evidence" value="ECO:0007669"/>
    <property type="project" value="UniProtKB-KW"/>
</dbReference>
<keyword evidence="4" id="KW-0032">Aminotransferase</keyword>
<dbReference type="PANTHER" id="PTHR43686">
    <property type="entry name" value="SULFURTRANSFERASE-RELATED"/>
    <property type="match status" value="1"/>
</dbReference>
<keyword evidence="1" id="KW-0663">Pyridoxal phosphate</keyword>
<dbReference type="InterPro" id="IPR000192">
    <property type="entry name" value="Aminotrans_V_dom"/>
</dbReference>
<sequence>MSLENHFLPFRNNIIGQSLNHEINGKQLDIVYADWTASGRLYAPIEHYITDTLGPFVANTHTETNLTGCAMTHAYHDAQKIIKRHVNACDNDVLITAEAGMTGVINKFQRILGLRIPERMQAQVKFDDCDKPVVFITHMEHHSNQTTWYECDITLEIVDPDSHGLPSLEHLQLLLEKYQARKVKIGSFSACSNVTGIKTPYHLLAEKMHEHGGLCFVDFACSAPYVDIDMHPTNSKQSLDAIYFSPHKFLGGPGSSGVLIFNKALYKNRVPDHPGGGTVTWTNPWGEHSFFNNIEMREDGGTPGFLQCIRTALAIKVKNAMGVDKITAREKEITDYVMTELAKNDKVVMLEKNVKDRLAIVSFYLPNVHYNLVVRLLNDKFGVQTRGGCSCAGTYGHILLNVDHDTSNKITEKINSGDYAEKPGWIRASFHPTTSDKEVRYIVEAINQVTENIVEWAKEYRFNPASGDFEHKNSAVEYPSLSDFNALVLPDTAVAETKHQADIKQNNSTEIKTSSSLLKKIFG</sequence>
<keyword evidence="4" id="KW-0808">Transferase</keyword>
<organism evidence="4 6">
    <name type="scientific">Colwellia hornerae</name>
    <dbReference type="NCBI Taxonomy" id="89402"/>
    <lineage>
        <taxon>Bacteria</taxon>
        <taxon>Pseudomonadati</taxon>
        <taxon>Pseudomonadota</taxon>
        <taxon>Gammaproteobacteria</taxon>
        <taxon>Alteromonadales</taxon>
        <taxon>Colwelliaceae</taxon>
        <taxon>Colwellia</taxon>
    </lineage>
</organism>
<dbReference type="Gene3D" id="3.90.1150.10">
    <property type="entry name" value="Aspartate Aminotransferase, domain 1"/>
    <property type="match status" value="1"/>
</dbReference>
<dbReference type="SUPFAM" id="SSF53383">
    <property type="entry name" value="PLP-dependent transferases"/>
    <property type="match status" value="1"/>
</dbReference>
<dbReference type="InterPro" id="IPR015422">
    <property type="entry name" value="PyrdxlP-dep_Trfase_small"/>
</dbReference>